<feature type="non-terminal residue" evidence="1">
    <location>
        <position position="1"/>
    </location>
</feature>
<evidence type="ECO:0008006" key="2">
    <source>
        <dbReference type="Google" id="ProtNLM"/>
    </source>
</evidence>
<feature type="non-terminal residue" evidence="1">
    <location>
        <position position="275"/>
    </location>
</feature>
<organism evidence="1">
    <name type="scientific">marine sediment metagenome</name>
    <dbReference type="NCBI Taxonomy" id="412755"/>
    <lineage>
        <taxon>unclassified sequences</taxon>
        <taxon>metagenomes</taxon>
        <taxon>ecological metagenomes</taxon>
    </lineage>
</organism>
<evidence type="ECO:0000313" key="1">
    <source>
        <dbReference type="EMBL" id="GAH56619.1"/>
    </source>
</evidence>
<sequence length="275" mass="28992">RANLTSTADLNGRLFTYAWVGYTGNNPRPVFHTLYYVTLDGYRYQQDSKGLDPNAYALYANAAGFLDNGQPLYKDLRGSDQYVGNIQSGLAAQPAQAPIFFSTPDPSGANAVEVGRVLQSLGIPSTPATPQLLSVGFNGAQGGNQTYVSAGGTFQFSTANTTSYQIVVSRNGTDFDPGNTANATLTGLAPGGANTAFWSGKDNSGTAFPAGNYNFQLIVRNGEIHFPLIDVEGNGNGGPVLTKLNGTPGDHTVFFDDRGYVTRNNVAIGVLNGNL</sequence>
<proteinExistence type="predicted"/>
<protein>
    <recommendedName>
        <fullName evidence="2">FlgD Ig-like domain-containing protein</fullName>
    </recommendedName>
</protein>
<name>X1HS11_9ZZZZ</name>
<comment type="caution">
    <text evidence="1">The sequence shown here is derived from an EMBL/GenBank/DDBJ whole genome shotgun (WGS) entry which is preliminary data.</text>
</comment>
<gene>
    <name evidence="1" type="ORF">S03H2_40436</name>
</gene>
<dbReference type="EMBL" id="BARU01025069">
    <property type="protein sequence ID" value="GAH56619.1"/>
    <property type="molecule type" value="Genomic_DNA"/>
</dbReference>
<reference evidence="1" key="1">
    <citation type="journal article" date="2014" name="Front. Microbiol.">
        <title>High frequency of phylogenetically diverse reductive dehalogenase-homologous genes in deep subseafloor sedimentary metagenomes.</title>
        <authorList>
            <person name="Kawai M."/>
            <person name="Futagami T."/>
            <person name="Toyoda A."/>
            <person name="Takaki Y."/>
            <person name="Nishi S."/>
            <person name="Hori S."/>
            <person name="Arai W."/>
            <person name="Tsubouchi T."/>
            <person name="Morono Y."/>
            <person name="Uchiyama I."/>
            <person name="Ito T."/>
            <person name="Fujiyama A."/>
            <person name="Inagaki F."/>
            <person name="Takami H."/>
        </authorList>
    </citation>
    <scope>NUCLEOTIDE SEQUENCE</scope>
    <source>
        <strain evidence="1">Expedition CK06-06</strain>
    </source>
</reference>
<accession>X1HS11</accession>
<dbReference type="AlphaFoldDB" id="X1HS11"/>